<feature type="region of interest" description="Disordered" evidence="1">
    <location>
        <begin position="90"/>
        <end position="110"/>
    </location>
</feature>
<dbReference type="GeneID" id="27694142"/>
<evidence type="ECO:0000256" key="1">
    <source>
        <dbReference type="SAM" id="MobiDB-lite"/>
    </source>
</evidence>
<reference evidence="2" key="1">
    <citation type="submission" date="2015-01" db="EMBL/GenBank/DDBJ databases">
        <title>The Genome Sequence of Cladophialophora bantiana CBS 173.52.</title>
        <authorList>
            <consortium name="The Broad Institute Genomics Platform"/>
            <person name="Cuomo C."/>
            <person name="de Hoog S."/>
            <person name="Gorbushina A."/>
            <person name="Stielow B."/>
            <person name="Teixiera M."/>
            <person name="Abouelleil A."/>
            <person name="Chapman S.B."/>
            <person name="Priest M."/>
            <person name="Young S.K."/>
            <person name="Wortman J."/>
            <person name="Nusbaum C."/>
            <person name="Birren B."/>
        </authorList>
    </citation>
    <scope>NUCLEOTIDE SEQUENCE [LARGE SCALE GENOMIC DNA]</scope>
    <source>
        <strain evidence="2">CBS 173.52</strain>
    </source>
</reference>
<dbReference type="RefSeq" id="XP_016624299.1">
    <property type="nucleotide sequence ID" value="XM_016758971.1"/>
</dbReference>
<proteinExistence type="predicted"/>
<keyword evidence="3" id="KW-1185">Reference proteome</keyword>
<gene>
    <name evidence="2" type="ORF">Z519_01214</name>
</gene>
<organism evidence="2 3">
    <name type="scientific">Cladophialophora bantiana (strain ATCC 10958 / CBS 173.52 / CDC B-1940 / NIH 8579)</name>
    <name type="common">Xylohypha bantiana</name>
    <dbReference type="NCBI Taxonomy" id="1442370"/>
    <lineage>
        <taxon>Eukaryota</taxon>
        <taxon>Fungi</taxon>
        <taxon>Dikarya</taxon>
        <taxon>Ascomycota</taxon>
        <taxon>Pezizomycotina</taxon>
        <taxon>Eurotiomycetes</taxon>
        <taxon>Chaetothyriomycetidae</taxon>
        <taxon>Chaetothyriales</taxon>
        <taxon>Herpotrichiellaceae</taxon>
        <taxon>Cladophialophora</taxon>
    </lineage>
</organism>
<evidence type="ECO:0000313" key="3">
    <source>
        <dbReference type="Proteomes" id="UP000053789"/>
    </source>
</evidence>
<protein>
    <submittedName>
        <fullName evidence="2">Uncharacterized protein</fullName>
    </submittedName>
</protein>
<name>A0A0D2I366_CLAB1</name>
<sequence length="497" mass="56822">MSKLAGKRVLRAILRKISVPLRRCLRRRKATASPEPTVDLAPADEVFTQGETVATQNDNVSTETQAPQPPEHMFEVHRVALGSVKKHEVTVDDNLNGPGPSIREDSPLRQQHATVKQRQKHIRFDLRRKPIIVFQCQEAIVEELNRQVRVQAPAVSQHVPIGRSVEGCNPSFSGVDAQQRMLFLMYGVQPRQDDTYQAYFDRQFDMIFGTQTVQEDMNRPYRDTGRQWPSFDGRTRRCRLWDDLTPVHIEFNQVVNPKAPKKPIRGLSTARQLDLSSIFDQAIERKSLVEQVSMHLACICQVQRQPNAHRAYRYGLDDAACRLPFIVMEYYFSGFTYTGSLELVLGICPIISSPKKRKLGQDPQSREDAEQSKYLIPIAPDGPYPKASPNKVWLERWRQFTQACWIDASRVYYVPADLFHESKSSGLRLSKESWESVRQGRPMDSLADEEAQFEKAFNLYQAEHSIRGEHAIVRPAVCRLQPANQVAATKENQEGIQ</sequence>
<dbReference type="OrthoDB" id="4158948at2759"/>
<dbReference type="AlphaFoldDB" id="A0A0D2I366"/>
<dbReference type="Proteomes" id="UP000053789">
    <property type="component" value="Unassembled WGS sequence"/>
</dbReference>
<accession>A0A0D2I366</accession>
<dbReference type="HOGENOM" id="CLU_548584_0_0_1"/>
<dbReference type="EMBL" id="KN846981">
    <property type="protein sequence ID" value="KIW97630.1"/>
    <property type="molecule type" value="Genomic_DNA"/>
</dbReference>
<evidence type="ECO:0000313" key="2">
    <source>
        <dbReference type="EMBL" id="KIW97630.1"/>
    </source>
</evidence>
<dbReference type="VEuPathDB" id="FungiDB:Z519_01214"/>